<gene>
    <name evidence="2" type="ORF">P0Y56_12680</name>
</gene>
<evidence type="ECO:0000313" key="3">
    <source>
        <dbReference type="Proteomes" id="UP001218362"/>
    </source>
</evidence>
<feature type="region of interest" description="Disordered" evidence="1">
    <location>
        <begin position="57"/>
        <end position="141"/>
    </location>
</feature>
<sequence>MPRLADRHRPNWGTLAFVVSLHLLAILGLARAFAPALTARALDRVAAVLTVTVAAPEEKPVASSQPDAGAAAPPGPKLVPRAVSAQPKLPLKQADAPPVAGSGMDVRSGAATAGAGSGAAGTGIGSGSGSTGNGQGSGGRKLEKIAGAIDSASDYPVPPGGREARFGTSVTIALTVGPDGLPRACRVIAPSPFPETDATTCRLALERFRFRSATGPDGTPVTATYGWRQQFRKMR</sequence>
<organism evidence="2 3">
    <name type="scientific">Candidatus Andeanibacterium colombiense</name>
    <dbReference type="NCBI Taxonomy" id="3121345"/>
    <lineage>
        <taxon>Bacteria</taxon>
        <taxon>Pseudomonadati</taxon>
        <taxon>Pseudomonadota</taxon>
        <taxon>Alphaproteobacteria</taxon>
        <taxon>Sphingomonadales</taxon>
        <taxon>Sphingomonadaceae</taxon>
        <taxon>Candidatus Andeanibacterium</taxon>
    </lineage>
</organism>
<feature type="compositionally biased region" description="Gly residues" evidence="1">
    <location>
        <begin position="115"/>
        <end position="139"/>
    </location>
</feature>
<proteinExistence type="predicted"/>
<evidence type="ECO:0000256" key="1">
    <source>
        <dbReference type="SAM" id="MobiDB-lite"/>
    </source>
</evidence>
<dbReference type="AlphaFoldDB" id="A0AAJ5X7A7"/>
<evidence type="ECO:0000313" key="2">
    <source>
        <dbReference type="EMBL" id="WEK45876.1"/>
    </source>
</evidence>
<protein>
    <recommendedName>
        <fullName evidence="4">TonB C-terminal domain-containing protein</fullName>
    </recommendedName>
</protein>
<dbReference type="Gene3D" id="3.30.1150.10">
    <property type="match status" value="1"/>
</dbReference>
<dbReference type="KEGG" id="acob:P0Y56_12680"/>
<reference evidence="2" key="1">
    <citation type="submission" date="2023-03" db="EMBL/GenBank/DDBJ databases">
        <title>Andean soil-derived lignocellulolytic bacterial consortium as a source of novel taxa and putative plastic-active enzymes.</title>
        <authorList>
            <person name="Diaz-Garcia L."/>
            <person name="Chuvochina M."/>
            <person name="Feuerriegel G."/>
            <person name="Bunk B."/>
            <person name="Sproer C."/>
            <person name="Streit W.R."/>
            <person name="Rodriguez L.M."/>
            <person name="Overmann J."/>
            <person name="Jimenez D.J."/>
        </authorList>
    </citation>
    <scope>NUCLEOTIDE SEQUENCE</scope>
    <source>
        <strain evidence="2">MAG 26</strain>
    </source>
</reference>
<dbReference type="EMBL" id="CP119316">
    <property type="protein sequence ID" value="WEK45876.1"/>
    <property type="molecule type" value="Genomic_DNA"/>
</dbReference>
<dbReference type="Proteomes" id="UP001218362">
    <property type="component" value="Chromosome"/>
</dbReference>
<name>A0AAJ5X7A7_9SPHN</name>
<accession>A0AAJ5X7A7</accession>
<evidence type="ECO:0008006" key="4">
    <source>
        <dbReference type="Google" id="ProtNLM"/>
    </source>
</evidence>